<dbReference type="PANTHER" id="PTHR42718:SF48">
    <property type="entry name" value="CONSERVED TWO-DOMAIN MEMBRANE PROTEIN-RELATED"/>
    <property type="match status" value="1"/>
</dbReference>
<name>A0ABT0ZT15_9PSEU</name>
<feature type="transmembrane region" description="Helical" evidence="7">
    <location>
        <begin position="222"/>
        <end position="243"/>
    </location>
</feature>
<comment type="subcellular location">
    <subcellularLocation>
        <location evidence="1">Cell membrane</location>
        <topology evidence="1">Multi-pass membrane protein</topology>
    </subcellularLocation>
</comment>
<feature type="transmembrane region" description="Helical" evidence="7">
    <location>
        <begin position="133"/>
        <end position="152"/>
    </location>
</feature>
<dbReference type="Gene3D" id="1.20.1720.10">
    <property type="entry name" value="Multidrug resistance protein D"/>
    <property type="match status" value="1"/>
</dbReference>
<dbReference type="Proteomes" id="UP001165283">
    <property type="component" value="Unassembled WGS sequence"/>
</dbReference>
<evidence type="ECO:0000259" key="8">
    <source>
        <dbReference type="PROSITE" id="PS50850"/>
    </source>
</evidence>
<dbReference type="EMBL" id="JAGSOV010000008">
    <property type="protein sequence ID" value="MCO1653859.1"/>
    <property type="molecule type" value="Genomic_DNA"/>
</dbReference>
<dbReference type="Gene3D" id="1.20.1250.20">
    <property type="entry name" value="MFS general substrate transporter like domains"/>
    <property type="match status" value="1"/>
</dbReference>
<keyword evidence="2" id="KW-0813">Transport</keyword>
<keyword evidence="4 7" id="KW-0812">Transmembrane</keyword>
<organism evidence="9 10">
    <name type="scientific">Pseudonocardia humida</name>
    <dbReference type="NCBI Taxonomy" id="2800819"/>
    <lineage>
        <taxon>Bacteria</taxon>
        <taxon>Bacillati</taxon>
        <taxon>Actinomycetota</taxon>
        <taxon>Actinomycetes</taxon>
        <taxon>Pseudonocardiales</taxon>
        <taxon>Pseudonocardiaceae</taxon>
        <taxon>Pseudonocardia</taxon>
    </lineage>
</organism>
<keyword evidence="6 7" id="KW-0472">Membrane</keyword>
<evidence type="ECO:0000256" key="3">
    <source>
        <dbReference type="ARBA" id="ARBA00022475"/>
    </source>
</evidence>
<feature type="transmembrane region" description="Helical" evidence="7">
    <location>
        <begin position="76"/>
        <end position="99"/>
    </location>
</feature>
<feature type="transmembrane region" description="Helical" evidence="7">
    <location>
        <begin position="7"/>
        <end position="34"/>
    </location>
</feature>
<dbReference type="PROSITE" id="PS00216">
    <property type="entry name" value="SUGAR_TRANSPORT_1"/>
    <property type="match status" value="1"/>
</dbReference>
<evidence type="ECO:0000256" key="2">
    <source>
        <dbReference type="ARBA" id="ARBA00022448"/>
    </source>
</evidence>
<feature type="transmembrane region" description="Helical" evidence="7">
    <location>
        <begin position="324"/>
        <end position="345"/>
    </location>
</feature>
<evidence type="ECO:0000313" key="9">
    <source>
        <dbReference type="EMBL" id="MCO1653859.1"/>
    </source>
</evidence>
<feature type="transmembrane region" description="Helical" evidence="7">
    <location>
        <begin position="263"/>
        <end position="286"/>
    </location>
</feature>
<dbReference type="PROSITE" id="PS50850">
    <property type="entry name" value="MFS"/>
    <property type="match status" value="1"/>
</dbReference>
<dbReference type="CDD" id="cd17321">
    <property type="entry name" value="MFS_MMR_MDR_like"/>
    <property type="match status" value="1"/>
</dbReference>
<accession>A0ABT0ZT15</accession>
<feature type="transmembrane region" description="Helical" evidence="7">
    <location>
        <begin position="292"/>
        <end position="312"/>
    </location>
</feature>
<feature type="transmembrane region" description="Helical" evidence="7">
    <location>
        <begin position="394"/>
        <end position="416"/>
    </location>
</feature>
<feature type="transmembrane region" description="Helical" evidence="7">
    <location>
        <begin position="46"/>
        <end position="64"/>
    </location>
</feature>
<dbReference type="InterPro" id="IPR036259">
    <property type="entry name" value="MFS_trans_sf"/>
</dbReference>
<evidence type="ECO:0000256" key="6">
    <source>
        <dbReference type="ARBA" id="ARBA00023136"/>
    </source>
</evidence>
<feature type="domain" description="Major facilitator superfamily (MFS) profile" evidence="8">
    <location>
        <begin position="9"/>
        <end position="450"/>
    </location>
</feature>
<sequence>MGTQRPGAVLAVCSLATFLAFLDVTILNIAFPAISRSFDSASLADLSWVFSAYNVVFAALLIPAGRAADLYGRRRVFVTGLALFAVASAACAFAPTAALLVGARVLQAAAAAMLVPASLALLLPAFPPERRGAAIGTWGAMGGIAAATGPALGGLLVEVFGWRAVFLVNLPIVALTLVIALRVLAESRGEGVGLPDALSVLLLGSGVALVSLGIVSGEGGSWVASATLAPLVGGVVLVALFAWRGRRVPNPLVAPELFAVRSFSAAVLGYLVFSGGFYALLLSNVLFMTGVWAYPTLLAGVAVTPGPIMAAVGSTVGGRISDRFGARASIVPGALLFALGCLLFATRVGPEPAYLAVFLPATLLNGAGVGLVYSGLATASVARLPAAHFATGSAVGTCARQIGAVLGIAVLLSALAGSAELGTFRAGWWVMTATALLTVGCGLAVGRTRAPALTIPAPRPVVAEEPT</sequence>
<evidence type="ECO:0000256" key="5">
    <source>
        <dbReference type="ARBA" id="ARBA00022989"/>
    </source>
</evidence>
<dbReference type="RefSeq" id="WP_252435467.1">
    <property type="nucleotide sequence ID" value="NZ_JAGSOV010000008.1"/>
</dbReference>
<feature type="transmembrane region" description="Helical" evidence="7">
    <location>
        <begin position="428"/>
        <end position="446"/>
    </location>
</feature>
<keyword evidence="3" id="KW-1003">Cell membrane</keyword>
<comment type="caution">
    <text evidence="9">The sequence shown here is derived from an EMBL/GenBank/DDBJ whole genome shotgun (WGS) entry which is preliminary data.</text>
</comment>
<feature type="transmembrane region" description="Helical" evidence="7">
    <location>
        <begin position="357"/>
        <end position="382"/>
    </location>
</feature>
<dbReference type="SUPFAM" id="SSF103473">
    <property type="entry name" value="MFS general substrate transporter"/>
    <property type="match status" value="1"/>
</dbReference>
<dbReference type="PRINTS" id="PR01036">
    <property type="entry name" value="TCRTETB"/>
</dbReference>
<evidence type="ECO:0000256" key="7">
    <source>
        <dbReference type="SAM" id="Phobius"/>
    </source>
</evidence>
<dbReference type="PANTHER" id="PTHR42718">
    <property type="entry name" value="MAJOR FACILITATOR SUPERFAMILY MULTIDRUG TRANSPORTER MFSC"/>
    <property type="match status" value="1"/>
</dbReference>
<keyword evidence="5 7" id="KW-1133">Transmembrane helix</keyword>
<gene>
    <name evidence="9" type="ORF">KDL28_02200</name>
</gene>
<dbReference type="InterPro" id="IPR020846">
    <property type="entry name" value="MFS_dom"/>
</dbReference>
<feature type="transmembrane region" description="Helical" evidence="7">
    <location>
        <begin position="105"/>
        <end position="126"/>
    </location>
</feature>
<keyword evidence="10" id="KW-1185">Reference proteome</keyword>
<reference evidence="9" key="1">
    <citation type="submission" date="2021-04" db="EMBL/GenBank/DDBJ databases">
        <title>Pseudonocardia sp. nov., isolated from sandy soil of mangrove forest.</title>
        <authorList>
            <person name="Zan Z."/>
            <person name="Huang R."/>
            <person name="Liu W."/>
        </authorList>
    </citation>
    <scope>NUCLEOTIDE SEQUENCE</scope>
    <source>
        <strain evidence="9">S2-4</strain>
    </source>
</reference>
<protein>
    <submittedName>
        <fullName evidence="9">DHA2 family efflux MFS transporter permease subunit</fullName>
    </submittedName>
</protein>
<proteinExistence type="predicted"/>
<evidence type="ECO:0000256" key="1">
    <source>
        <dbReference type="ARBA" id="ARBA00004651"/>
    </source>
</evidence>
<feature type="transmembrane region" description="Helical" evidence="7">
    <location>
        <begin position="197"/>
        <end position="216"/>
    </location>
</feature>
<dbReference type="NCBIfam" id="TIGR00711">
    <property type="entry name" value="efflux_EmrB"/>
    <property type="match status" value="1"/>
</dbReference>
<evidence type="ECO:0000256" key="4">
    <source>
        <dbReference type="ARBA" id="ARBA00022692"/>
    </source>
</evidence>
<dbReference type="Pfam" id="PF07690">
    <property type="entry name" value="MFS_1"/>
    <property type="match status" value="1"/>
</dbReference>
<dbReference type="InterPro" id="IPR005829">
    <property type="entry name" value="Sugar_transporter_CS"/>
</dbReference>
<evidence type="ECO:0000313" key="10">
    <source>
        <dbReference type="Proteomes" id="UP001165283"/>
    </source>
</evidence>
<dbReference type="InterPro" id="IPR004638">
    <property type="entry name" value="EmrB-like"/>
</dbReference>
<dbReference type="InterPro" id="IPR011701">
    <property type="entry name" value="MFS"/>
</dbReference>
<feature type="transmembrane region" description="Helical" evidence="7">
    <location>
        <begin position="164"/>
        <end position="185"/>
    </location>
</feature>